<organism evidence="3 4">
    <name type="scientific">Miscanthus lutarioriparius</name>
    <dbReference type="NCBI Taxonomy" id="422564"/>
    <lineage>
        <taxon>Eukaryota</taxon>
        <taxon>Viridiplantae</taxon>
        <taxon>Streptophyta</taxon>
        <taxon>Embryophyta</taxon>
        <taxon>Tracheophyta</taxon>
        <taxon>Spermatophyta</taxon>
        <taxon>Magnoliopsida</taxon>
        <taxon>Liliopsida</taxon>
        <taxon>Poales</taxon>
        <taxon>Poaceae</taxon>
        <taxon>PACMAD clade</taxon>
        <taxon>Panicoideae</taxon>
        <taxon>Andropogonodae</taxon>
        <taxon>Andropogoneae</taxon>
        <taxon>Saccharinae</taxon>
        <taxon>Miscanthus</taxon>
    </lineage>
</organism>
<gene>
    <name evidence="3" type="ORF">NCGR_LOCUS17516</name>
</gene>
<feature type="domain" description="DUF6598" evidence="2">
    <location>
        <begin position="101"/>
        <end position="273"/>
    </location>
</feature>
<accession>A0A811NKM8</accession>
<dbReference type="PANTHER" id="PTHR33065:SF117">
    <property type="entry name" value="OS01G0590200 PROTEIN"/>
    <property type="match status" value="1"/>
</dbReference>
<comment type="caution">
    <text evidence="3">The sequence shown here is derived from an EMBL/GenBank/DDBJ whole genome shotgun (WGS) entry which is preliminary data.</text>
</comment>
<feature type="compositionally biased region" description="Acidic residues" evidence="1">
    <location>
        <begin position="41"/>
        <end position="65"/>
    </location>
</feature>
<evidence type="ECO:0000256" key="1">
    <source>
        <dbReference type="SAM" id="MobiDB-lite"/>
    </source>
</evidence>
<name>A0A811NKM8_9POAL</name>
<sequence length="334" mass="37402">MEEIRCVLEETQEEPADPLLRIVERPVEEEHEEKCGGGGGDGEEEEDRDGGDTVEEDSDDSVEALDENGNPCLPYFVSWDPPVKVCAVAAPTHPYFRPCAMMQMFSLRLSSPLAHPVNIYGTFSVRDCWEPLRNYVFKHSRDDPAMIPQYIFFDIDLWIKEEGDGSADKPLFCGYVEWDTSRSSFGSKLKGRLQGDYHGLDMHFAVLLDSIETVIEVLAEAEDPLDMEISALTSGLDNEVSLYDGTFCGRGAIFRHFLAVKKQDELSVVLKTDDSLYKWTFKAAAGVLISPEHPVSGFTQYFVMNVSFRTRGKAASALQWSCICNDVCVSEMCL</sequence>
<evidence type="ECO:0000259" key="2">
    <source>
        <dbReference type="Pfam" id="PF20241"/>
    </source>
</evidence>
<evidence type="ECO:0000313" key="4">
    <source>
        <dbReference type="Proteomes" id="UP000604825"/>
    </source>
</evidence>
<feature type="compositionally biased region" description="Basic and acidic residues" evidence="1">
    <location>
        <begin position="22"/>
        <end position="35"/>
    </location>
</feature>
<dbReference type="OrthoDB" id="613498at2759"/>
<protein>
    <recommendedName>
        <fullName evidence="2">DUF6598 domain-containing protein</fullName>
    </recommendedName>
</protein>
<feature type="region of interest" description="Disordered" evidence="1">
    <location>
        <begin position="1"/>
        <end position="65"/>
    </location>
</feature>
<dbReference type="Proteomes" id="UP000604825">
    <property type="component" value="Unassembled WGS sequence"/>
</dbReference>
<proteinExistence type="predicted"/>
<dbReference type="PANTHER" id="PTHR33065">
    <property type="entry name" value="OS07G0486400 PROTEIN"/>
    <property type="match status" value="1"/>
</dbReference>
<dbReference type="AlphaFoldDB" id="A0A811NKM8"/>
<keyword evidence="4" id="KW-1185">Reference proteome</keyword>
<dbReference type="EMBL" id="CAJGYO010000004">
    <property type="protein sequence ID" value="CAD6225500.1"/>
    <property type="molecule type" value="Genomic_DNA"/>
</dbReference>
<dbReference type="Pfam" id="PF20241">
    <property type="entry name" value="DUF6598"/>
    <property type="match status" value="1"/>
</dbReference>
<reference evidence="3" key="1">
    <citation type="submission" date="2020-10" db="EMBL/GenBank/DDBJ databases">
        <authorList>
            <person name="Han B."/>
            <person name="Lu T."/>
            <person name="Zhao Q."/>
            <person name="Huang X."/>
            <person name="Zhao Y."/>
        </authorList>
    </citation>
    <scope>NUCLEOTIDE SEQUENCE</scope>
</reference>
<evidence type="ECO:0000313" key="3">
    <source>
        <dbReference type="EMBL" id="CAD6225500.1"/>
    </source>
</evidence>
<dbReference type="InterPro" id="IPR046533">
    <property type="entry name" value="DUF6598"/>
</dbReference>